<feature type="signal peptide" evidence="1">
    <location>
        <begin position="1"/>
        <end position="22"/>
    </location>
</feature>
<dbReference type="AlphaFoldDB" id="A0A7X0CE38"/>
<accession>A0A7X0CE38</accession>
<keyword evidence="1" id="KW-0732">Signal</keyword>
<feature type="chain" id="PRO_5031415395" description="DUF4019 domain-containing protein" evidence="1">
    <location>
        <begin position="23"/>
        <end position="140"/>
    </location>
</feature>
<dbReference type="RefSeq" id="WP_183553184.1">
    <property type="nucleotide sequence ID" value="NZ_JACHBX010000001.1"/>
</dbReference>
<dbReference type="InterPro" id="IPR025091">
    <property type="entry name" value="DUF4019"/>
</dbReference>
<dbReference type="EMBL" id="JACHBX010000001">
    <property type="protein sequence ID" value="MBB6133634.1"/>
    <property type="molecule type" value="Genomic_DNA"/>
</dbReference>
<sequence length="140" mass="14846">MQQLAPFAIAVLFATPTVAVHAQQADQTTAGVEAAGRWLALADAGDGGATWHAAGQVFQAAVSQKDWTAALDQARTPYGALAKRTLANAQATRTLPGAPEGDYVVLQYQSSFANRPTATETVIVMREADGNWKTITYVIR</sequence>
<evidence type="ECO:0000256" key="1">
    <source>
        <dbReference type="SAM" id="SignalP"/>
    </source>
</evidence>
<comment type="caution">
    <text evidence="2">The sequence shown here is derived from an EMBL/GenBank/DDBJ whole genome shotgun (WGS) entry which is preliminary data.</text>
</comment>
<reference evidence="2 3" key="1">
    <citation type="submission" date="2020-08" db="EMBL/GenBank/DDBJ databases">
        <title>The Agave Microbiome: Exploring the role of microbial communities in plant adaptations to desert environments.</title>
        <authorList>
            <person name="Partida-Martinez L.P."/>
        </authorList>
    </citation>
    <scope>NUCLEOTIDE SEQUENCE [LARGE SCALE GENOMIC DNA]</scope>
    <source>
        <strain evidence="2 3">AT3.2</strain>
    </source>
</reference>
<evidence type="ECO:0000313" key="2">
    <source>
        <dbReference type="EMBL" id="MBB6133634.1"/>
    </source>
</evidence>
<protein>
    <recommendedName>
        <fullName evidence="4">DUF4019 domain-containing protein</fullName>
    </recommendedName>
</protein>
<evidence type="ECO:0000313" key="3">
    <source>
        <dbReference type="Proteomes" id="UP000540787"/>
    </source>
</evidence>
<name>A0A7X0CE38_9BURK</name>
<proteinExistence type="predicted"/>
<dbReference type="Proteomes" id="UP000540787">
    <property type="component" value="Unassembled WGS sequence"/>
</dbReference>
<evidence type="ECO:0008006" key="4">
    <source>
        <dbReference type="Google" id="ProtNLM"/>
    </source>
</evidence>
<keyword evidence="3" id="KW-1185">Reference proteome</keyword>
<organism evidence="2 3">
    <name type="scientific">Massilia aurea</name>
    <dbReference type="NCBI Taxonomy" id="373040"/>
    <lineage>
        <taxon>Bacteria</taxon>
        <taxon>Pseudomonadati</taxon>
        <taxon>Pseudomonadota</taxon>
        <taxon>Betaproteobacteria</taxon>
        <taxon>Burkholderiales</taxon>
        <taxon>Oxalobacteraceae</taxon>
        <taxon>Telluria group</taxon>
        <taxon>Massilia</taxon>
    </lineage>
</organism>
<gene>
    <name evidence="2" type="ORF">HD842_001745</name>
</gene>
<dbReference type="Pfam" id="PF13211">
    <property type="entry name" value="DUF4019"/>
    <property type="match status" value="1"/>
</dbReference>